<evidence type="ECO:0000313" key="2">
    <source>
        <dbReference type="Proteomes" id="UP000789920"/>
    </source>
</evidence>
<comment type="caution">
    <text evidence="1">The sequence shown here is derived from an EMBL/GenBank/DDBJ whole genome shotgun (WGS) entry which is preliminary data.</text>
</comment>
<reference evidence="1" key="1">
    <citation type="submission" date="2021-06" db="EMBL/GenBank/DDBJ databases">
        <authorList>
            <person name="Kallberg Y."/>
            <person name="Tangrot J."/>
            <person name="Rosling A."/>
        </authorList>
    </citation>
    <scope>NUCLEOTIDE SEQUENCE</scope>
    <source>
        <strain evidence="1">MA461A</strain>
    </source>
</reference>
<dbReference type="EMBL" id="CAJVQC010170315">
    <property type="protein sequence ID" value="CAG8850352.1"/>
    <property type="molecule type" value="Genomic_DNA"/>
</dbReference>
<feature type="non-terminal residue" evidence="1">
    <location>
        <position position="1"/>
    </location>
</feature>
<dbReference type="Proteomes" id="UP000789920">
    <property type="component" value="Unassembled WGS sequence"/>
</dbReference>
<sequence length="58" mass="7086">TQNEKTEFRIYQQNNFNIIYKTTSIFERQAASILTTYAFKKIQEQLMQSFMYKYEDIS</sequence>
<keyword evidence="2" id="KW-1185">Reference proteome</keyword>
<gene>
    <name evidence="1" type="ORF">RPERSI_LOCUS36046</name>
</gene>
<protein>
    <submittedName>
        <fullName evidence="1">4763_t:CDS:1</fullName>
    </submittedName>
</protein>
<accession>A0ACA9SW65</accession>
<feature type="non-terminal residue" evidence="1">
    <location>
        <position position="58"/>
    </location>
</feature>
<organism evidence="1 2">
    <name type="scientific">Racocetra persica</name>
    <dbReference type="NCBI Taxonomy" id="160502"/>
    <lineage>
        <taxon>Eukaryota</taxon>
        <taxon>Fungi</taxon>
        <taxon>Fungi incertae sedis</taxon>
        <taxon>Mucoromycota</taxon>
        <taxon>Glomeromycotina</taxon>
        <taxon>Glomeromycetes</taxon>
        <taxon>Diversisporales</taxon>
        <taxon>Gigasporaceae</taxon>
        <taxon>Racocetra</taxon>
    </lineage>
</organism>
<evidence type="ECO:0000313" key="1">
    <source>
        <dbReference type="EMBL" id="CAG8850352.1"/>
    </source>
</evidence>
<name>A0ACA9SW65_9GLOM</name>
<proteinExistence type="predicted"/>